<dbReference type="AlphaFoldDB" id="A0A9P8W8H7"/>
<keyword evidence="3" id="KW-1185">Reference proteome</keyword>
<proteinExistence type="predicted"/>
<evidence type="ECO:0000313" key="3">
    <source>
        <dbReference type="Proteomes" id="UP000777438"/>
    </source>
</evidence>
<gene>
    <name evidence="2" type="ORF">B0T10DRAFT_486374</name>
</gene>
<dbReference type="Proteomes" id="UP000777438">
    <property type="component" value="Unassembled WGS sequence"/>
</dbReference>
<evidence type="ECO:0000256" key="1">
    <source>
        <dbReference type="SAM" id="MobiDB-lite"/>
    </source>
</evidence>
<dbReference type="PANTHER" id="PTHR38703:SF1">
    <property type="entry name" value="ALLERGEN"/>
    <property type="match status" value="1"/>
</dbReference>
<accession>A0A9P8W8H7</accession>
<dbReference type="PANTHER" id="PTHR38703">
    <property type="entry name" value="CHROMOSOME 8, WHOLE GENOME SHOTGUN SEQUENCE"/>
    <property type="match status" value="1"/>
</dbReference>
<evidence type="ECO:0000313" key="2">
    <source>
        <dbReference type="EMBL" id="KAH6890639.1"/>
    </source>
</evidence>
<reference evidence="2 3" key="1">
    <citation type="journal article" date="2021" name="Nat. Commun.">
        <title>Genetic determinants of endophytism in the Arabidopsis root mycobiome.</title>
        <authorList>
            <person name="Mesny F."/>
            <person name="Miyauchi S."/>
            <person name="Thiergart T."/>
            <person name="Pickel B."/>
            <person name="Atanasova L."/>
            <person name="Karlsson M."/>
            <person name="Huettel B."/>
            <person name="Barry K.W."/>
            <person name="Haridas S."/>
            <person name="Chen C."/>
            <person name="Bauer D."/>
            <person name="Andreopoulos W."/>
            <person name="Pangilinan J."/>
            <person name="LaButti K."/>
            <person name="Riley R."/>
            <person name="Lipzen A."/>
            <person name="Clum A."/>
            <person name="Drula E."/>
            <person name="Henrissat B."/>
            <person name="Kohler A."/>
            <person name="Grigoriev I.V."/>
            <person name="Martin F.M."/>
            <person name="Hacquard S."/>
        </authorList>
    </citation>
    <scope>NUCLEOTIDE SEQUENCE [LARGE SCALE GENOMIC DNA]</scope>
    <source>
        <strain evidence="2 3">MPI-CAGE-CH-0241</strain>
    </source>
</reference>
<sequence length="224" mass="25349">MEKAKAAVQSFISGDGKHKTTIDRETHAGITEEAIKPHQHENVTTAIDREVHQDHHQTIIQPIKHKETLPEQHHHNILPVEHKTFHHGKDHETRDTLNREAAKFQDSSVTHETTHSTTTAPVVSGERTHHHVHHHVQPVIQKETVQPHVVHTTVPVHETHHAAPIHHETTVLPTKSLEEYTSSGNHKLGEEIGTKRVGEFEGCPTLKDENLRQDPQAHEAIHSH</sequence>
<name>A0A9P8W8H7_9HYPO</name>
<organism evidence="2 3">
    <name type="scientific">Thelonectria olida</name>
    <dbReference type="NCBI Taxonomy" id="1576542"/>
    <lineage>
        <taxon>Eukaryota</taxon>
        <taxon>Fungi</taxon>
        <taxon>Dikarya</taxon>
        <taxon>Ascomycota</taxon>
        <taxon>Pezizomycotina</taxon>
        <taxon>Sordariomycetes</taxon>
        <taxon>Hypocreomycetidae</taxon>
        <taxon>Hypocreales</taxon>
        <taxon>Nectriaceae</taxon>
        <taxon>Thelonectria</taxon>
    </lineage>
</organism>
<dbReference type="OrthoDB" id="2118965at2759"/>
<feature type="region of interest" description="Disordered" evidence="1">
    <location>
        <begin position="205"/>
        <end position="224"/>
    </location>
</feature>
<protein>
    <submittedName>
        <fullName evidence="2">Allergen</fullName>
    </submittedName>
</protein>
<comment type="caution">
    <text evidence="2">The sequence shown here is derived from an EMBL/GenBank/DDBJ whole genome shotgun (WGS) entry which is preliminary data.</text>
</comment>
<feature type="compositionally biased region" description="Basic and acidic residues" evidence="1">
    <location>
        <begin position="206"/>
        <end position="224"/>
    </location>
</feature>
<dbReference type="EMBL" id="JAGPYM010000009">
    <property type="protein sequence ID" value="KAH6890639.1"/>
    <property type="molecule type" value="Genomic_DNA"/>
</dbReference>